<proteinExistence type="predicted"/>
<feature type="region of interest" description="Disordered" evidence="1">
    <location>
        <begin position="1"/>
        <end position="24"/>
    </location>
</feature>
<sequence length="24" mass="2879">MLYQLKTLNHNANQTTRLNTQQTF</sequence>
<dbReference type="EMBL" id="GBRH01224288">
    <property type="protein sequence ID" value="JAD73607.1"/>
    <property type="molecule type" value="Transcribed_RNA"/>
</dbReference>
<dbReference type="AlphaFoldDB" id="A0A0A9CQ76"/>
<protein>
    <submittedName>
        <fullName evidence="2">Uncharacterized protein</fullName>
    </submittedName>
</protein>
<reference evidence="2" key="2">
    <citation type="journal article" date="2015" name="Data Brief">
        <title>Shoot transcriptome of the giant reed, Arundo donax.</title>
        <authorList>
            <person name="Barrero R.A."/>
            <person name="Guerrero F.D."/>
            <person name="Moolhuijzen P."/>
            <person name="Goolsby J.A."/>
            <person name="Tidwell J."/>
            <person name="Bellgard S.E."/>
            <person name="Bellgard M.I."/>
        </authorList>
    </citation>
    <scope>NUCLEOTIDE SEQUENCE</scope>
    <source>
        <tissue evidence="2">Shoot tissue taken approximately 20 cm above the soil surface</tissue>
    </source>
</reference>
<organism evidence="2">
    <name type="scientific">Arundo donax</name>
    <name type="common">Giant reed</name>
    <name type="synonym">Donax arundinaceus</name>
    <dbReference type="NCBI Taxonomy" id="35708"/>
    <lineage>
        <taxon>Eukaryota</taxon>
        <taxon>Viridiplantae</taxon>
        <taxon>Streptophyta</taxon>
        <taxon>Embryophyta</taxon>
        <taxon>Tracheophyta</taxon>
        <taxon>Spermatophyta</taxon>
        <taxon>Magnoliopsida</taxon>
        <taxon>Liliopsida</taxon>
        <taxon>Poales</taxon>
        <taxon>Poaceae</taxon>
        <taxon>PACMAD clade</taxon>
        <taxon>Arundinoideae</taxon>
        <taxon>Arundineae</taxon>
        <taxon>Arundo</taxon>
    </lineage>
</organism>
<evidence type="ECO:0000256" key="1">
    <source>
        <dbReference type="SAM" id="MobiDB-lite"/>
    </source>
</evidence>
<evidence type="ECO:0000313" key="2">
    <source>
        <dbReference type="EMBL" id="JAD73607.1"/>
    </source>
</evidence>
<accession>A0A0A9CQ76</accession>
<name>A0A0A9CQ76_ARUDO</name>
<reference evidence="2" key="1">
    <citation type="submission" date="2014-09" db="EMBL/GenBank/DDBJ databases">
        <authorList>
            <person name="Magalhaes I.L.F."/>
            <person name="Oliveira U."/>
            <person name="Santos F.R."/>
            <person name="Vidigal T.H.D.A."/>
            <person name="Brescovit A.D."/>
            <person name="Santos A.J."/>
        </authorList>
    </citation>
    <scope>NUCLEOTIDE SEQUENCE</scope>
    <source>
        <tissue evidence="2">Shoot tissue taken approximately 20 cm above the soil surface</tissue>
    </source>
</reference>